<dbReference type="Proteomes" id="UP000236151">
    <property type="component" value="Unassembled WGS sequence"/>
</dbReference>
<sequence length="167" mass="18885">MVIVYESKTGFTKRYAEMLAAKTGLKVFRVKEISKISPDEEIIFLGWMKVGKIQDLDKLRKFNVKAVCGSGTGRTAEPDTETVIARNKIEGMPFFYLRGGCLPLKEIKGMDRIMLSLFVKMLKSRKDKDERTEEAIAIIENGFDGVKEENLADVLEWINAKRAEGCV</sequence>
<dbReference type="AlphaFoldDB" id="A0A2K2F8R4"/>
<accession>A0A2K2F8R4</accession>
<dbReference type="OrthoDB" id="2146857at2"/>
<dbReference type="KEGG" id="cthd:CDO33_12010"/>
<dbReference type="SUPFAM" id="SSF52218">
    <property type="entry name" value="Flavoproteins"/>
    <property type="match status" value="1"/>
</dbReference>
<reference evidence="2 3" key="1">
    <citation type="submission" date="2017-06" db="EMBL/GenBank/DDBJ databases">
        <title>Investigating the central metabolism of Clostridium thermosuccinogenes.</title>
        <authorList>
            <person name="Koendjbiharie J.G."/>
            <person name="van Kranenburg R."/>
        </authorList>
    </citation>
    <scope>NUCLEOTIDE SEQUENCE [LARGE SCALE GENOMIC DNA]</scope>
    <source>
        <strain evidence="2 3">DSM 5806</strain>
    </source>
</reference>
<evidence type="ECO:0000259" key="1">
    <source>
        <dbReference type="Pfam" id="PF12724"/>
    </source>
</evidence>
<dbReference type="EMBL" id="NIOJ01000056">
    <property type="protein sequence ID" value="PNT95973.1"/>
    <property type="molecule type" value="Genomic_DNA"/>
</dbReference>
<protein>
    <submittedName>
        <fullName evidence="2">Flavodoxin domain-containing protein</fullName>
    </submittedName>
</protein>
<name>A0A2K2F8R4_9CLOT</name>
<keyword evidence="3" id="KW-1185">Reference proteome</keyword>
<proteinExistence type="predicted"/>
<evidence type="ECO:0000313" key="3">
    <source>
        <dbReference type="Proteomes" id="UP000236151"/>
    </source>
</evidence>
<evidence type="ECO:0000313" key="2">
    <source>
        <dbReference type="EMBL" id="PNT95973.1"/>
    </source>
</evidence>
<comment type="caution">
    <text evidence="2">The sequence shown here is derived from an EMBL/GenBank/DDBJ whole genome shotgun (WGS) entry which is preliminary data.</text>
</comment>
<dbReference type="Pfam" id="PF12724">
    <property type="entry name" value="Flavodoxin_5"/>
    <property type="match status" value="1"/>
</dbReference>
<feature type="domain" description="Flavodoxin" evidence="1">
    <location>
        <begin position="2"/>
        <end position="128"/>
    </location>
</feature>
<dbReference type="RefSeq" id="WP_103082770.1">
    <property type="nucleotide sequence ID" value="NZ_CP021850.1"/>
</dbReference>
<dbReference type="InterPro" id="IPR026816">
    <property type="entry name" value="Flavodoxin_dom"/>
</dbReference>
<organism evidence="2 3">
    <name type="scientific">Clostridium thermosuccinogenes</name>
    <dbReference type="NCBI Taxonomy" id="84032"/>
    <lineage>
        <taxon>Bacteria</taxon>
        <taxon>Bacillati</taxon>
        <taxon>Bacillota</taxon>
        <taxon>Clostridia</taxon>
        <taxon>Eubacteriales</taxon>
        <taxon>Clostridiaceae</taxon>
        <taxon>Clostridium</taxon>
    </lineage>
</organism>
<gene>
    <name evidence="2" type="ORF">CDQ84_16140</name>
</gene>
<dbReference type="InterPro" id="IPR029039">
    <property type="entry name" value="Flavoprotein-like_sf"/>
</dbReference>